<proteinExistence type="predicted"/>
<dbReference type="RefSeq" id="WP_106717440.1">
    <property type="nucleotide sequence ID" value="NZ_JACHXT010000003.1"/>
</dbReference>
<feature type="signal peptide" evidence="1">
    <location>
        <begin position="1"/>
        <end position="23"/>
    </location>
</feature>
<keyword evidence="1" id="KW-0732">Signal</keyword>
<dbReference type="AlphaFoldDB" id="A0A2P7ARB5"/>
<organism evidence="2 3">
    <name type="scientific">Phyllobacterium endophyticum</name>
    <dbReference type="NCBI Taxonomy" id="1149773"/>
    <lineage>
        <taxon>Bacteria</taxon>
        <taxon>Pseudomonadati</taxon>
        <taxon>Pseudomonadota</taxon>
        <taxon>Alphaproteobacteria</taxon>
        <taxon>Hyphomicrobiales</taxon>
        <taxon>Phyllobacteriaceae</taxon>
        <taxon>Phyllobacterium</taxon>
    </lineage>
</organism>
<protein>
    <submittedName>
        <fullName evidence="2">Uncharacterized protein</fullName>
    </submittedName>
</protein>
<evidence type="ECO:0000313" key="3">
    <source>
        <dbReference type="Proteomes" id="UP000241158"/>
    </source>
</evidence>
<accession>A0A2P7ARB5</accession>
<comment type="caution">
    <text evidence="2">The sequence shown here is derived from an EMBL/GenBank/DDBJ whole genome shotgun (WGS) entry which is preliminary data.</text>
</comment>
<name>A0A2P7ARB5_9HYPH</name>
<reference evidence="3" key="1">
    <citation type="submission" date="2017-11" db="EMBL/GenBank/DDBJ databases">
        <authorList>
            <person name="Kuznetsova I."/>
            <person name="Sazanova A."/>
            <person name="Chirak E."/>
            <person name="Safronova V."/>
            <person name="Willems A."/>
        </authorList>
    </citation>
    <scope>NUCLEOTIDE SEQUENCE [LARGE SCALE GENOMIC DNA]</scope>
    <source>
        <strain evidence="3">PEPV15</strain>
    </source>
</reference>
<feature type="chain" id="PRO_5015186239" evidence="1">
    <location>
        <begin position="24"/>
        <end position="175"/>
    </location>
</feature>
<dbReference type="Proteomes" id="UP000241158">
    <property type="component" value="Unassembled WGS sequence"/>
</dbReference>
<sequence>MRNSMTLIAVTSVALLSATAAYAQNQNPLPKASDVLVRYGDDIEGWTVYTNQTRGDCLIVRSDGPSSVQMGVTADQEVGYLGVFTKQDIGLRNGTTSDIFVSIDGNLYKGVATSTSGELKGGFSGGYILTDDPKFKRDVAKKYTMIVFPETKGTFIVDLKGTYRAMAAGRKCLKH</sequence>
<keyword evidence="3" id="KW-1185">Reference proteome</keyword>
<gene>
    <name evidence="2" type="ORF">CU100_15165</name>
</gene>
<dbReference type="EMBL" id="PGGN01000003">
    <property type="protein sequence ID" value="PSH56693.1"/>
    <property type="molecule type" value="Genomic_DNA"/>
</dbReference>
<evidence type="ECO:0000256" key="1">
    <source>
        <dbReference type="SAM" id="SignalP"/>
    </source>
</evidence>
<dbReference type="OrthoDB" id="7707276at2"/>
<evidence type="ECO:0000313" key="2">
    <source>
        <dbReference type="EMBL" id="PSH56693.1"/>
    </source>
</evidence>